<proteinExistence type="predicted"/>
<reference evidence="2 3" key="1">
    <citation type="submission" date="2018-06" db="EMBL/GenBank/DDBJ databases">
        <title>Genomic Encyclopedia of Archaeal and Bacterial Type Strains, Phase II (KMG-II): from individual species to whole genera.</title>
        <authorList>
            <person name="Goeker M."/>
        </authorList>
    </citation>
    <scope>NUCLEOTIDE SEQUENCE [LARGE SCALE GENOMIC DNA]</scope>
    <source>
        <strain evidence="2 3">DSM 24464</strain>
    </source>
</reference>
<feature type="transmembrane region" description="Helical" evidence="1">
    <location>
        <begin position="95"/>
        <end position="111"/>
    </location>
</feature>
<name>A0A327RJ81_9FLAO</name>
<dbReference type="OrthoDB" id="9781927at2"/>
<dbReference type="InterPro" id="IPR053170">
    <property type="entry name" value="Transcription_regulator"/>
</dbReference>
<gene>
    <name evidence="2" type="ORF">LY08_00957</name>
</gene>
<accession>A0A327RJ81</accession>
<dbReference type="PANTHER" id="PTHR40031">
    <property type="entry name" value="HYPOTHETICAL MEMBRANE SPANNING PROTEIN"/>
    <property type="match status" value="1"/>
</dbReference>
<comment type="caution">
    <text evidence="2">The sequence shown here is derived from an EMBL/GenBank/DDBJ whole genome shotgun (WGS) entry which is preliminary data.</text>
</comment>
<dbReference type="InterPro" id="IPR007404">
    <property type="entry name" value="YdjM-like"/>
</dbReference>
<protein>
    <submittedName>
        <fullName evidence="2">Inner membrane protein</fullName>
    </submittedName>
</protein>
<dbReference type="EMBL" id="QLLO01000002">
    <property type="protein sequence ID" value="RAJ17176.1"/>
    <property type="molecule type" value="Genomic_DNA"/>
</dbReference>
<feature type="transmembrane region" description="Helical" evidence="1">
    <location>
        <begin position="169"/>
        <end position="188"/>
    </location>
</feature>
<feature type="transmembrane region" description="Helical" evidence="1">
    <location>
        <begin position="26"/>
        <end position="48"/>
    </location>
</feature>
<sequence>MDSLTQIVLGAACGEVVLGKKIGNKALLFGAIGGTIPDLDVFIGRLIFNNEIDINAFHRGFMHSFVFAIVFAPLIGYAVHWLYNRGKRQCTTTPKDWMLLFFLSIFTHPILDSFTPYGTQLFTPFSNYRVGFNTIAVVDPLYTLPFLICMIAVLFYKRQNPKRLTWTKMGIYISCLYLLLTCINKLYVNTIFKQSIAEKGFAYTRFQSQPTIFNNVLWYGIAEGEDAYYAGFYSILDKNPEFSNWNVIEKQHNIINTENRDIKLLRWFSNDYFNLKPIKNTDDIEYTDLRYPFLDPNDAKTSVFKFQLFMDGPRWNIKPFAPDFPDETSWSLFFNRIKGE</sequence>
<feature type="transmembrane region" description="Helical" evidence="1">
    <location>
        <begin position="131"/>
        <end position="157"/>
    </location>
</feature>
<dbReference type="AlphaFoldDB" id="A0A327RJ81"/>
<feature type="transmembrane region" description="Helical" evidence="1">
    <location>
        <begin position="60"/>
        <end position="83"/>
    </location>
</feature>
<evidence type="ECO:0000256" key="1">
    <source>
        <dbReference type="SAM" id="Phobius"/>
    </source>
</evidence>
<keyword evidence="1" id="KW-0812">Transmembrane</keyword>
<keyword evidence="3" id="KW-1185">Reference proteome</keyword>
<keyword evidence="1" id="KW-1133">Transmembrane helix</keyword>
<organism evidence="2 3">
    <name type="scientific">Olleya aquimaris</name>
    <dbReference type="NCBI Taxonomy" id="639310"/>
    <lineage>
        <taxon>Bacteria</taxon>
        <taxon>Pseudomonadati</taxon>
        <taxon>Bacteroidota</taxon>
        <taxon>Flavobacteriia</taxon>
        <taxon>Flavobacteriales</taxon>
        <taxon>Flavobacteriaceae</taxon>
    </lineage>
</organism>
<dbReference type="Proteomes" id="UP000248703">
    <property type="component" value="Unassembled WGS sequence"/>
</dbReference>
<dbReference type="PANTHER" id="PTHR40031:SF1">
    <property type="entry name" value="MEMBRANE-BOUND METAL-DEPENDENT HYDROLASE"/>
    <property type="match status" value="1"/>
</dbReference>
<dbReference type="Pfam" id="PF04307">
    <property type="entry name" value="YdjM"/>
    <property type="match status" value="1"/>
</dbReference>
<dbReference type="RefSeq" id="WP_111659280.1">
    <property type="nucleotide sequence ID" value="NZ_QLLO01000002.1"/>
</dbReference>
<evidence type="ECO:0000313" key="3">
    <source>
        <dbReference type="Proteomes" id="UP000248703"/>
    </source>
</evidence>
<evidence type="ECO:0000313" key="2">
    <source>
        <dbReference type="EMBL" id="RAJ17176.1"/>
    </source>
</evidence>
<keyword evidence="1" id="KW-0472">Membrane</keyword>